<proteinExistence type="predicted"/>
<evidence type="ECO:0000313" key="3">
    <source>
        <dbReference type="Proteomes" id="UP000299102"/>
    </source>
</evidence>
<feature type="compositionally biased region" description="Basic residues" evidence="1">
    <location>
        <begin position="93"/>
        <end position="102"/>
    </location>
</feature>
<gene>
    <name evidence="2" type="ORF">EVAR_14382_1</name>
</gene>
<evidence type="ECO:0000313" key="2">
    <source>
        <dbReference type="EMBL" id="GBP18612.1"/>
    </source>
</evidence>
<name>A0A4C1TX57_EUMVA</name>
<feature type="region of interest" description="Disordered" evidence="1">
    <location>
        <begin position="82"/>
        <end position="126"/>
    </location>
</feature>
<dbReference type="AlphaFoldDB" id="A0A4C1TX57"/>
<protein>
    <submittedName>
        <fullName evidence="2">Uncharacterized protein</fullName>
    </submittedName>
</protein>
<dbReference type="EMBL" id="BGZK01000099">
    <property type="protein sequence ID" value="GBP18612.1"/>
    <property type="molecule type" value="Genomic_DNA"/>
</dbReference>
<reference evidence="2 3" key="1">
    <citation type="journal article" date="2019" name="Commun. Biol.">
        <title>The bagworm genome reveals a unique fibroin gene that provides high tensile strength.</title>
        <authorList>
            <person name="Kono N."/>
            <person name="Nakamura H."/>
            <person name="Ohtoshi R."/>
            <person name="Tomita M."/>
            <person name="Numata K."/>
            <person name="Arakawa K."/>
        </authorList>
    </citation>
    <scope>NUCLEOTIDE SEQUENCE [LARGE SCALE GENOMIC DNA]</scope>
</reference>
<comment type="caution">
    <text evidence="2">The sequence shown here is derived from an EMBL/GenBank/DDBJ whole genome shotgun (WGS) entry which is preliminary data.</text>
</comment>
<evidence type="ECO:0000256" key="1">
    <source>
        <dbReference type="SAM" id="MobiDB-lite"/>
    </source>
</evidence>
<sequence>MEFIETNKRLQKAMTFVLLLSVSKVLPPPPPIGRWRCETIQSGRVSCVVPYMDALLQLRFASYMQLRYSPVFRALCGSSNNDLGEKNCARLNRTQRTRTPVKRKSEDPQHAGAPASPGRCPKTRPALWSAGPELLLLETGPTLKKYKSFISARKP</sequence>
<dbReference type="Proteomes" id="UP000299102">
    <property type="component" value="Unassembled WGS sequence"/>
</dbReference>
<accession>A0A4C1TX57</accession>
<keyword evidence="3" id="KW-1185">Reference proteome</keyword>
<organism evidence="2 3">
    <name type="scientific">Eumeta variegata</name>
    <name type="common">Bagworm moth</name>
    <name type="synonym">Eumeta japonica</name>
    <dbReference type="NCBI Taxonomy" id="151549"/>
    <lineage>
        <taxon>Eukaryota</taxon>
        <taxon>Metazoa</taxon>
        <taxon>Ecdysozoa</taxon>
        <taxon>Arthropoda</taxon>
        <taxon>Hexapoda</taxon>
        <taxon>Insecta</taxon>
        <taxon>Pterygota</taxon>
        <taxon>Neoptera</taxon>
        <taxon>Endopterygota</taxon>
        <taxon>Lepidoptera</taxon>
        <taxon>Glossata</taxon>
        <taxon>Ditrysia</taxon>
        <taxon>Tineoidea</taxon>
        <taxon>Psychidae</taxon>
        <taxon>Oiketicinae</taxon>
        <taxon>Eumeta</taxon>
    </lineage>
</organism>